<reference evidence="2" key="1">
    <citation type="journal article" date="2020" name="Stud. Mycol.">
        <title>101 Dothideomycetes genomes: a test case for predicting lifestyles and emergence of pathogens.</title>
        <authorList>
            <person name="Haridas S."/>
            <person name="Albert R."/>
            <person name="Binder M."/>
            <person name="Bloem J."/>
            <person name="Labutti K."/>
            <person name="Salamov A."/>
            <person name="Andreopoulos B."/>
            <person name="Baker S."/>
            <person name="Barry K."/>
            <person name="Bills G."/>
            <person name="Bluhm B."/>
            <person name="Cannon C."/>
            <person name="Castanera R."/>
            <person name="Culley D."/>
            <person name="Daum C."/>
            <person name="Ezra D."/>
            <person name="Gonzalez J."/>
            <person name="Henrissat B."/>
            <person name="Kuo A."/>
            <person name="Liang C."/>
            <person name="Lipzen A."/>
            <person name="Lutzoni F."/>
            <person name="Magnuson J."/>
            <person name="Mondo S."/>
            <person name="Nolan M."/>
            <person name="Ohm R."/>
            <person name="Pangilinan J."/>
            <person name="Park H.-J."/>
            <person name="Ramirez L."/>
            <person name="Alfaro M."/>
            <person name="Sun H."/>
            <person name="Tritt A."/>
            <person name="Yoshinaga Y."/>
            <person name="Zwiers L.-H."/>
            <person name="Turgeon B."/>
            <person name="Goodwin S."/>
            <person name="Spatafora J."/>
            <person name="Crous P."/>
            <person name="Grigoriev I."/>
        </authorList>
    </citation>
    <scope>NUCLEOTIDE SEQUENCE</scope>
    <source>
        <strain evidence="2">CBS 627.86</strain>
    </source>
</reference>
<dbReference type="EMBL" id="ML977324">
    <property type="protein sequence ID" value="KAF2115129.1"/>
    <property type="molecule type" value="Genomic_DNA"/>
</dbReference>
<sequence>MHFQMSTFLAIGAFLLQMHHIKGECLMINQYPDGNGPIETNTKLCVPQGEGDWTFGMETTLATVPGGDGDAAEFYIFDNTCKIRGQYDPPSQDPDNNCGIPFTAKESFLPLVLTVTDVSFDVGDPYFQFSYGDGTYSINNNGCDCVSDNQGTVANEKCKCGFPVDGNSSGKRSIAFRG</sequence>
<dbReference type="OrthoDB" id="2218962at2759"/>
<feature type="signal peptide" evidence="1">
    <location>
        <begin position="1"/>
        <end position="23"/>
    </location>
</feature>
<evidence type="ECO:0000313" key="3">
    <source>
        <dbReference type="Proteomes" id="UP000799770"/>
    </source>
</evidence>
<dbReference type="AlphaFoldDB" id="A0A6A5Z6M1"/>
<gene>
    <name evidence="2" type="ORF">BDV96DRAFT_600260</name>
</gene>
<evidence type="ECO:0000256" key="1">
    <source>
        <dbReference type="SAM" id="SignalP"/>
    </source>
</evidence>
<protein>
    <submittedName>
        <fullName evidence="2">Uncharacterized protein</fullName>
    </submittedName>
</protein>
<keyword evidence="1" id="KW-0732">Signal</keyword>
<evidence type="ECO:0000313" key="2">
    <source>
        <dbReference type="EMBL" id="KAF2115129.1"/>
    </source>
</evidence>
<proteinExistence type="predicted"/>
<accession>A0A6A5Z6M1</accession>
<name>A0A6A5Z6M1_9PLEO</name>
<organism evidence="2 3">
    <name type="scientific">Lophiotrema nucula</name>
    <dbReference type="NCBI Taxonomy" id="690887"/>
    <lineage>
        <taxon>Eukaryota</taxon>
        <taxon>Fungi</taxon>
        <taxon>Dikarya</taxon>
        <taxon>Ascomycota</taxon>
        <taxon>Pezizomycotina</taxon>
        <taxon>Dothideomycetes</taxon>
        <taxon>Pleosporomycetidae</taxon>
        <taxon>Pleosporales</taxon>
        <taxon>Lophiotremataceae</taxon>
        <taxon>Lophiotrema</taxon>
    </lineage>
</organism>
<keyword evidence="3" id="KW-1185">Reference proteome</keyword>
<feature type="chain" id="PRO_5025458675" evidence="1">
    <location>
        <begin position="24"/>
        <end position="178"/>
    </location>
</feature>
<dbReference type="Proteomes" id="UP000799770">
    <property type="component" value="Unassembled WGS sequence"/>
</dbReference>